<feature type="domain" description="MbtH-like" evidence="1">
    <location>
        <begin position="1"/>
        <end position="47"/>
    </location>
</feature>
<evidence type="ECO:0000259" key="1">
    <source>
        <dbReference type="SMART" id="SM00923"/>
    </source>
</evidence>
<dbReference type="PANTHER" id="PTHR38444">
    <property type="entry name" value="ENTEROBACTIN BIOSYNTHESIS PROTEIN YBDZ"/>
    <property type="match status" value="1"/>
</dbReference>
<dbReference type="Proteomes" id="UP000579945">
    <property type="component" value="Unassembled WGS sequence"/>
</dbReference>
<protein>
    <submittedName>
        <fullName evidence="2">MbtH protein</fullName>
    </submittedName>
</protein>
<organism evidence="2 3">
    <name type="scientific">Nonomuraea dietziae</name>
    <dbReference type="NCBI Taxonomy" id="65515"/>
    <lineage>
        <taxon>Bacteria</taxon>
        <taxon>Bacillati</taxon>
        <taxon>Actinomycetota</taxon>
        <taxon>Actinomycetes</taxon>
        <taxon>Streptosporangiales</taxon>
        <taxon>Streptosporangiaceae</taxon>
        <taxon>Nonomuraea</taxon>
    </lineage>
</organism>
<dbReference type="AlphaFoldDB" id="A0A7W5VFB7"/>
<dbReference type="InterPro" id="IPR037407">
    <property type="entry name" value="MLP_fam"/>
</dbReference>
<sequence>MSDDMMLVVVNHEEQYSVWWADRDPPSGWTPTGFAGTRQECLDHIATVWTDLRPLSARGTER</sequence>
<accession>A0A7W5VFB7</accession>
<dbReference type="Pfam" id="PF03621">
    <property type="entry name" value="MbtH"/>
    <property type="match status" value="1"/>
</dbReference>
<reference evidence="2 3" key="1">
    <citation type="submission" date="2020-08" db="EMBL/GenBank/DDBJ databases">
        <title>Sequencing the genomes of 1000 actinobacteria strains.</title>
        <authorList>
            <person name="Klenk H.-P."/>
        </authorList>
    </citation>
    <scope>NUCLEOTIDE SEQUENCE [LARGE SCALE GENOMIC DNA]</scope>
    <source>
        <strain evidence="2 3">DSM 44320</strain>
    </source>
</reference>
<dbReference type="PANTHER" id="PTHR38444:SF1">
    <property type="entry name" value="ENTEROBACTIN BIOSYNTHESIS PROTEIN YBDZ"/>
    <property type="match status" value="1"/>
</dbReference>
<evidence type="ECO:0000313" key="2">
    <source>
        <dbReference type="EMBL" id="MBB3732635.1"/>
    </source>
</evidence>
<dbReference type="EMBL" id="JACIBV010000001">
    <property type="protein sequence ID" value="MBB3732635.1"/>
    <property type="molecule type" value="Genomic_DNA"/>
</dbReference>
<dbReference type="InterPro" id="IPR005153">
    <property type="entry name" value="MbtH-like_dom"/>
</dbReference>
<evidence type="ECO:0000313" key="3">
    <source>
        <dbReference type="Proteomes" id="UP000579945"/>
    </source>
</evidence>
<dbReference type="GO" id="GO:0005829">
    <property type="term" value="C:cytosol"/>
    <property type="evidence" value="ECO:0007669"/>
    <property type="project" value="TreeGrafter"/>
</dbReference>
<name>A0A7W5VFB7_9ACTN</name>
<dbReference type="SUPFAM" id="SSF160582">
    <property type="entry name" value="MbtH-like"/>
    <property type="match status" value="1"/>
</dbReference>
<dbReference type="GeneID" id="95394655"/>
<dbReference type="RefSeq" id="WP_183659639.1">
    <property type="nucleotide sequence ID" value="NZ_BAAAXX010000123.1"/>
</dbReference>
<dbReference type="SMART" id="SM00923">
    <property type="entry name" value="MbtH"/>
    <property type="match status" value="1"/>
</dbReference>
<gene>
    <name evidence="2" type="ORF">FHR33_008495</name>
</gene>
<dbReference type="Gene3D" id="3.90.820.10">
    <property type="entry name" value="Structural Genomics, Unknown Function 30-nov-00 1gh9 Mol_id"/>
    <property type="match status" value="1"/>
</dbReference>
<dbReference type="InterPro" id="IPR038020">
    <property type="entry name" value="MbtH-like_sf"/>
</dbReference>
<dbReference type="GO" id="GO:0019290">
    <property type="term" value="P:siderophore biosynthetic process"/>
    <property type="evidence" value="ECO:0007669"/>
    <property type="project" value="TreeGrafter"/>
</dbReference>
<keyword evidence="3" id="KW-1185">Reference proteome</keyword>
<comment type="caution">
    <text evidence="2">The sequence shown here is derived from an EMBL/GenBank/DDBJ whole genome shotgun (WGS) entry which is preliminary data.</text>
</comment>
<proteinExistence type="predicted"/>